<comment type="caution">
    <text evidence="2">The sequence shown here is derived from an EMBL/GenBank/DDBJ whole genome shotgun (WGS) entry which is preliminary data.</text>
</comment>
<comment type="similarity">
    <text evidence="1">Belongs to the NSE1 family.</text>
</comment>
<comment type="subcellular location">
    <subcellularLocation>
        <location evidence="1">Nucleus</location>
    </subcellularLocation>
</comment>
<keyword evidence="1" id="KW-0233">DNA recombination</keyword>
<dbReference type="GO" id="GO:0061630">
    <property type="term" value="F:ubiquitin protein ligase activity"/>
    <property type="evidence" value="ECO:0007669"/>
    <property type="project" value="UniProtKB-EC"/>
</dbReference>
<keyword evidence="1" id="KW-0862">Zinc</keyword>
<organism evidence="2 3">
    <name type="scientific">Saccharomycopsis crataegensis</name>
    <dbReference type="NCBI Taxonomy" id="43959"/>
    <lineage>
        <taxon>Eukaryota</taxon>
        <taxon>Fungi</taxon>
        <taxon>Dikarya</taxon>
        <taxon>Ascomycota</taxon>
        <taxon>Saccharomycotina</taxon>
        <taxon>Saccharomycetes</taxon>
        <taxon>Saccharomycopsidaceae</taxon>
        <taxon>Saccharomycopsis</taxon>
    </lineage>
</organism>
<dbReference type="RefSeq" id="XP_064855723.1">
    <property type="nucleotide sequence ID" value="XM_064999651.1"/>
</dbReference>
<comment type="catalytic activity">
    <reaction evidence="1">
        <text>S-ubiquitinyl-[E2 ubiquitin-conjugating enzyme]-L-cysteine + [acceptor protein]-L-lysine = [E2 ubiquitin-conjugating enzyme]-L-cysteine + N(6)-ubiquitinyl-[acceptor protein]-L-lysine.</text>
        <dbReference type="EC" id="2.3.2.27"/>
    </reaction>
</comment>
<name>A0AAV5QXA1_9ASCO</name>
<protein>
    <recommendedName>
        <fullName evidence="1">Non-structural maintenance of chromosomes element 1 homolog</fullName>
        <ecNumber evidence="1">2.3.2.27</ecNumber>
    </recommendedName>
</protein>
<dbReference type="Gene3D" id="1.10.10.10">
    <property type="entry name" value="Winged helix-like DNA-binding domain superfamily/Winged helix DNA-binding domain"/>
    <property type="match status" value="1"/>
</dbReference>
<dbReference type="Proteomes" id="UP001360560">
    <property type="component" value="Unassembled WGS sequence"/>
</dbReference>
<sequence>MEFDHRPLLQYVMASKTISERSLAKFFKAMTSNNNNDDDYDYDLLEHTIGQINVMMLPMNYEIKRHKDRNNLEDRNIYYSFVNLVEDQPSKLNTEYSAEDIKVITTVIQQCTDDNNNNISSSEALNLYHEITGKSMVAGQQLFKSMVSNGWLVDDRGKYSLGLRLVAELD</sequence>
<dbReference type="GO" id="GO:0005634">
    <property type="term" value="C:nucleus"/>
    <property type="evidence" value="ECO:0007669"/>
    <property type="project" value="UniProtKB-SubCell"/>
</dbReference>
<dbReference type="Pfam" id="PF07574">
    <property type="entry name" value="SMC_Nse1"/>
    <property type="match status" value="1"/>
</dbReference>
<dbReference type="GO" id="GO:0008270">
    <property type="term" value="F:zinc ion binding"/>
    <property type="evidence" value="ECO:0007669"/>
    <property type="project" value="UniProtKB-KW"/>
</dbReference>
<accession>A0AAV5QXA1</accession>
<dbReference type="EC" id="2.3.2.27" evidence="1"/>
<keyword evidence="3" id="KW-1185">Reference proteome</keyword>
<dbReference type="AlphaFoldDB" id="A0AAV5QXA1"/>
<dbReference type="PANTHER" id="PTHR20973">
    <property type="entry name" value="NON-SMC ELEMENT 1-RELATED"/>
    <property type="match status" value="1"/>
</dbReference>
<dbReference type="EMBL" id="BTFZ01000020">
    <property type="protein sequence ID" value="GMM38728.1"/>
    <property type="molecule type" value="Genomic_DNA"/>
</dbReference>
<evidence type="ECO:0000313" key="2">
    <source>
        <dbReference type="EMBL" id="GMM38728.1"/>
    </source>
</evidence>
<dbReference type="GO" id="GO:0030915">
    <property type="term" value="C:Smc5-Smc6 complex"/>
    <property type="evidence" value="ECO:0007669"/>
    <property type="project" value="UniProtKB-UniRule"/>
</dbReference>
<dbReference type="GO" id="GO:0000724">
    <property type="term" value="P:double-strand break repair via homologous recombination"/>
    <property type="evidence" value="ECO:0007669"/>
    <property type="project" value="TreeGrafter"/>
</dbReference>
<evidence type="ECO:0000313" key="3">
    <source>
        <dbReference type="Proteomes" id="UP001360560"/>
    </source>
</evidence>
<dbReference type="GeneID" id="90076716"/>
<dbReference type="InterPro" id="IPR036388">
    <property type="entry name" value="WH-like_DNA-bd_sf"/>
</dbReference>
<gene>
    <name evidence="2" type="ORF">DASC09_060670</name>
</gene>
<proteinExistence type="inferred from homology"/>
<dbReference type="Gene3D" id="3.90.1150.220">
    <property type="match status" value="1"/>
</dbReference>
<keyword evidence="1" id="KW-0479">Metal-binding</keyword>
<dbReference type="InterPro" id="IPR011513">
    <property type="entry name" value="Nse1"/>
</dbReference>
<keyword evidence="1" id="KW-0808">Transferase</keyword>
<evidence type="ECO:0000256" key="1">
    <source>
        <dbReference type="RuleBase" id="RU368018"/>
    </source>
</evidence>
<keyword evidence="1" id="KW-0863">Zinc-finger</keyword>
<keyword evidence="1" id="KW-0234">DNA repair</keyword>
<keyword evidence="1" id="KW-0539">Nucleus</keyword>
<keyword evidence="1" id="KW-0833">Ubl conjugation pathway</keyword>
<dbReference type="PANTHER" id="PTHR20973:SF0">
    <property type="entry name" value="NON-STRUCTURAL MAINTENANCE OF CHROMOSOMES ELEMENT 1 HOMOLOG"/>
    <property type="match status" value="1"/>
</dbReference>
<reference evidence="2 3" key="1">
    <citation type="journal article" date="2023" name="Elife">
        <title>Identification of key yeast species and microbe-microbe interactions impacting larval growth of Drosophila in the wild.</title>
        <authorList>
            <person name="Mure A."/>
            <person name="Sugiura Y."/>
            <person name="Maeda R."/>
            <person name="Honda K."/>
            <person name="Sakurai N."/>
            <person name="Takahashi Y."/>
            <person name="Watada M."/>
            <person name="Katoh T."/>
            <person name="Gotoh A."/>
            <person name="Gotoh Y."/>
            <person name="Taniguchi I."/>
            <person name="Nakamura K."/>
            <person name="Hayashi T."/>
            <person name="Katayama T."/>
            <person name="Uemura T."/>
            <person name="Hattori Y."/>
        </authorList>
    </citation>
    <scope>NUCLEOTIDE SEQUENCE [LARGE SCALE GENOMIC DNA]</scope>
    <source>
        <strain evidence="2 3">SC-9</strain>
    </source>
</reference>
<comment type="subunit">
    <text evidence="1">Component of the Smc5-Smc6 complex.</text>
</comment>
<comment type="function">
    <text evidence="1">Acts in a DNA repair pathway for removal of UV-induced DNA damage that is distinct from classical nucleotide excision repair and in repair of ionizing radiation damage. Functions in homologous recombination repair of DNA double strand breaks and in recovery of stalled replication forks.</text>
</comment>
<keyword evidence="1" id="KW-0227">DNA damage</keyword>